<dbReference type="AlphaFoldDB" id="A0A1G6QBD7"/>
<evidence type="ECO:0000256" key="1">
    <source>
        <dbReference type="SAM" id="Phobius"/>
    </source>
</evidence>
<dbReference type="Gene3D" id="3.40.190.150">
    <property type="entry name" value="Bordetella uptake gene, domain 1"/>
    <property type="match status" value="1"/>
</dbReference>
<dbReference type="Proteomes" id="UP000199501">
    <property type="component" value="Unassembled WGS sequence"/>
</dbReference>
<gene>
    <name evidence="2" type="ORF">SAMN05216174_105192</name>
</gene>
<keyword evidence="1" id="KW-0472">Membrane</keyword>
<dbReference type="PANTHER" id="PTHR35342">
    <property type="entry name" value="TRICARBOXYLIC TRANSPORT PROTEIN"/>
    <property type="match status" value="1"/>
</dbReference>
<proteinExistence type="predicted"/>
<dbReference type="Gene3D" id="3.40.190.10">
    <property type="entry name" value="Periplasmic binding protein-like II"/>
    <property type="match status" value="1"/>
</dbReference>
<keyword evidence="1" id="KW-1133">Transmembrane helix</keyword>
<feature type="transmembrane region" description="Helical" evidence="1">
    <location>
        <begin position="104"/>
        <end position="124"/>
    </location>
</feature>
<evidence type="ECO:0000313" key="3">
    <source>
        <dbReference type="Proteomes" id="UP000199501"/>
    </source>
</evidence>
<dbReference type="InterPro" id="IPR042100">
    <property type="entry name" value="Bug_dom1"/>
</dbReference>
<protein>
    <submittedName>
        <fullName evidence="2">Tripartite tricarboxylate transporter family receptor</fullName>
    </submittedName>
</protein>
<organism evidence="2 3">
    <name type="scientific">Actinokineospora iranica</name>
    <dbReference type="NCBI Taxonomy" id="1271860"/>
    <lineage>
        <taxon>Bacteria</taxon>
        <taxon>Bacillati</taxon>
        <taxon>Actinomycetota</taxon>
        <taxon>Actinomycetes</taxon>
        <taxon>Pseudonocardiales</taxon>
        <taxon>Pseudonocardiaceae</taxon>
        <taxon>Actinokineospora</taxon>
    </lineage>
</organism>
<feature type="transmembrane region" description="Helical" evidence="1">
    <location>
        <begin position="64"/>
        <end position="84"/>
    </location>
</feature>
<evidence type="ECO:0000313" key="2">
    <source>
        <dbReference type="EMBL" id="SDC89613.1"/>
    </source>
</evidence>
<dbReference type="EMBL" id="FMZZ01000005">
    <property type="protein sequence ID" value="SDC89613.1"/>
    <property type="molecule type" value="Genomic_DNA"/>
</dbReference>
<dbReference type="PANTHER" id="PTHR35342:SF5">
    <property type="entry name" value="TRICARBOXYLIC TRANSPORT PROTEIN"/>
    <property type="match status" value="1"/>
</dbReference>
<reference evidence="3" key="1">
    <citation type="submission" date="2016-10" db="EMBL/GenBank/DDBJ databases">
        <authorList>
            <person name="Varghese N."/>
            <person name="Submissions S."/>
        </authorList>
    </citation>
    <scope>NUCLEOTIDE SEQUENCE [LARGE SCALE GENOMIC DNA]</scope>
    <source>
        <strain evidence="3">IBRC-M 10403</strain>
    </source>
</reference>
<name>A0A1G6QBD7_9PSEU</name>
<accession>A0A1G6QBD7</accession>
<dbReference type="STRING" id="1271860.SAMN05216174_105192"/>
<sequence length="136" mass="14663">MSGIGEYRDQIQAGELRVLAVTGRARIPGVDAPTLREAGVDVEFTNWRGVVAPPGIGDGDRDRLVRFGLPVLPAVLGVILGPAAEQQMRRALQLSDGALSGLVNTTFSVVVYVVVAAILLWPLVRRVKRVPEREKV</sequence>
<keyword evidence="2" id="KW-0675">Receptor</keyword>
<keyword evidence="3" id="KW-1185">Reference proteome</keyword>
<keyword evidence="1" id="KW-0812">Transmembrane</keyword>